<reference evidence="2 3" key="1">
    <citation type="submission" date="2019-03" db="EMBL/GenBank/DDBJ databases">
        <title>Single cell metagenomics reveals metabolic interactions within the superorganism composed of flagellate Streblomastix strix and complex community of Bacteroidetes bacteria on its surface.</title>
        <authorList>
            <person name="Treitli S.C."/>
            <person name="Kolisko M."/>
            <person name="Husnik F."/>
            <person name="Keeling P."/>
            <person name="Hampl V."/>
        </authorList>
    </citation>
    <scope>NUCLEOTIDE SEQUENCE [LARGE SCALE GENOMIC DNA]</scope>
    <source>
        <strain evidence="2">ST1C</strain>
    </source>
</reference>
<dbReference type="PANTHER" id="PTHR40515">
    <property type="entry name" value="CILIA- AND FLAGELLA-ASSOCIATED PROTEIN 157"/>
    <property type="match status" value="1"/>
</dbReference>
<dbReference type="EMBL" id="SNRW01000706">
    <property type="protein sequence ID" value="KAA6399661.1"/>
    <property type="molecule type" value="Genomic_DNA"/>
</dbReference>
<name>A0A5J4WXT0_9EUKA</name>
<dbReference type="Proteomes" id="UP000324800">
    <property type="component" value="Unassembled WGS sequence"/>
</dbReference>
<dbReference type="AlphaFoldDB" id="A0A5J4WXT0"/>
<keyword evidence="1" id="KW-0175">Coiled coil</keyword>
<evidence type="ECO:0000256" key="1">
    <source>
        <dbReference type="SAM" id="Coils"/>
    </source>
</evidence>
<dbReference type="PANTHER" id="PTHR40515:SF1">
    <property type="entry name" value="CILIA- AND FLAGELLA-ASSOCIATED PROTEIN 157"/>
    <property type="match status" value="1"/>
</dbReference>
<dbReference type="OrthoDB" id="193329at2759"/>
<proteinExistence type="predicted"/>
<gene>
    <name evidence="2" type="ORF">EZS28_004811</name>
</gene>
<comment type="caution">
    <text evidence="2">The sequence shown here is derived from an EMBL/GenBank/DDBJ whole genome shotgun (WGS) entry which is preliminary data.</text>
</comment>
<organism evidence="2 3">
    <name type="scientific">Streblomastix strix</name>
    <dbReference type="NCBI Taxonomy" id="222440"/>
    <lineage>
        <taxon>Eukaryota</taxon>
        <taxon>Metamonada</taxon>
        <taxon>Preaxostyla</taxon>
        <taxon>Oxymonadida</taxon>
        <taxon>Streblomastigidae</taxon>
        <taxon>Streblomastix</taxon>
    </lineage>
</organism>
<protein>
    <submittedName>
        <fullName evidence="2">Uncharacterized protein</fullName>
    </submittedName>
</protein>
<evidence type="ECO:0000313" key="3">
    <source>
        <dbReference type="Proteomes" id="UP000324800"/>
    </source>
</evidence>
<evidence type="ECO:0000313" key="2">
    <source>
        <dbReference type="EMBL" id="KAA6399661.1"/>
    </source>
</evidence>
<feature type="coiled-coil region" evidence="1">
    <location>
        <begin position="4"/>
        <end position="85"/>
    </location>
</feature>
<sequence length="334" mass="37804">MVAQENEKILVKSFKEKLDEANQEIEELKKREPEFGADHWMAKYKGAMKELEAMRTEAIRLDRLNDLMEKELQSLRVELGSSRSECEGLNKKLSGAQREIKYLNEIAIGKTTRSVQLGQEPAIGTQISATGGYEPSSTSSALTVEQRTKATEIGKNVRKNLSNDTNQTTKRLAGQETIDTTQMTDADAALALKLQRHNARLRQLLDGEKRNVRTIRNAHLQTLAEKTELQTHLSECINDTKKEMEDSGGYMVFNPEWRRRTMELLLSRPRVLELLNDKNYPTVTKLPSGIMNLSNKTEAELFRAVYDKEREAVEAEQRLHGTSILQAPSSGESI</sequence>
<accession>A0A5J4WXT0</accession>